<proteinExistence type="predicted"/>
<evidence type="ECO:0000313" key="1">
    <source>
        <dbReference type="Proteomes" id="UP000887574"/>
    </source>
</evidence>
<dbReference type="Proteomes" id="UP000887574">
    <property type="component" value="Unplaced"/>
</dbReference>
<reference evidence="2" key="1">
    <citation type="submission" date="2022-11" db="UniProtKB">
        <authorList>
            <consortium name="WormBaseParasite"/>
        </authorList>
    </citation>
    <scope>IDENTIFICATION</scope>
</reference>
<evidence type="ECO:0000313" key="2">
    <source>
        <dbReference type="WBParaSite" id="jg23654"/>
    </source>
</evidence>
<accession>A0A915DUJ5</accession>
<protein>
    <submittedName>
        <fullName evidence="2">Uncharacterized protein</fullName>
    </submittedName>
</protein>
<organism evidence="1 2">
    <name type="scientific">Ditylenchus dipsaci</name>
    <dbReference type="NCBI Taxonomy" id="166011"/>
    <lineage>
        <taxon>Eukaryota</taxon>
        <taxon>Metazoa</taxon>
        <taxon>Ecdysozoa</taxon>
        <taxon>Nematoda</taxon>
        <taxon>Chromadorea</taxon>
        <taxon>Rhabditida</taxon>
        <taxon>Tylenchina</taxon>
        <taxon>Tylenchomorpha</taxon>
        <taxon>Sphaerularioidea</taxon>
        <taxon>Anguinidae</taxon>
        <taxon>Anguininae</taxon>
        <taxon>Ditylenchus</taxon>
    </lineage>
</organism>
<keyword evidence="1" id="KW-1185">Reference proteome</keyword>
<name>A0A915DUJ5_9BILA</name>
<dbReference type="AlphaFoldDB" id="A0A915DUJ5"/>
<dbReference type="WBParaSite" id="jg23654">
    <property type="protein sequence ID" value="jg23654"/>
    <property type="gene ID" value="jg23654"/>
</dbReference>
<sequence length="72" mass="8199">MSNMPRDGSLQCPIIDPIKINRCCLEPNLKSTPSFLLLVWTEMAIFSQTTKQDSYACPPVDAMPTNRHVVFW</sequence>